<feature type="domain" description="Clp R" evidence="4">
    <location>
        <begin position="1"/>
        <end position="160"/>
    </location>
</feature>
<accession>A0AAN9E2F8</accession>
<sequence>MQQGLTTEAATIVKQAITLAKRRGHAQVTPLHVANAMLAVTNGLLRTACLQSHSHPLQCKALELCFNVALNRLPASTSSTKLSTHSHSPSISNALVAAFKRAQAQNRRGSVENQQQPVMKIEVEQLVVSILDDPSVSRVMKEAGFSSPQVKHNVQKVVSQETCSQSKEITSVVSQNMSVNTSSVSSKCKENNNLTLVSDSIRAEDIARVIDNLGDQRRRGIVIVGECLTSLEGVMRGVMDKVDKGDVCESLRGVKFISLSLSSLSHVSKVEVEHKIEELRSLVKNNSCNSKGYVLYIGDLEWVFEYRAVGSLSQHGRGYYCPVDHMIVEIGKLVSGVGECGRFWVMGIATFQAYNKRCESGYSSSLETVWSLHPITIPAGTLRLSLITDSGLQNQCISKKADNGTSWLLLQGGENDQKQPSCFAKFDCSSSTLPTWLQHYKNENRRVASNEVDEVGKFKELNSENLKTLCNALEEKVPWQKDIIPEIVSTILQCRSGMIRRKWNMRSSSEVKEETWLFFQGGDVEAKEKIAMELARLVFGSYKSFISISLSNFSSSTRSDSTHSSEECRNKRLRDERSCNYIKRFADEVSSNPHRVFIVEDIDQVDYCSQLGFKRAIERGRVEDSNGEEVGLGDAIIILSWESYSSSMLRVCSPSLKQKSCEGCEKEKDEVATMEDTSACVSLDLNISISMDDDCNEQDHSVDDIGLLESVDRRIIFKKIDL</sequence>
<evidence type="ECO:0000313" key="6">
    <source>
        <dbReference type="Proteomes" id="UP001372338"/>
    </source>
</evidence>
<proteinExistence type="inferred from homology"/>
<evidence type="ECO:0000259" key="4">
    <source>
        <dbReference type="PROSITE" id="PS51903"/>
    </source>
</evidence>
<keyword evidence="6" id="KW-1185">Reference proteome</keyword>
<dbReference type="SUPFAM" id="SSF81923">
    <property type="entry name" value="Double Clp-N motif"/>
    <property type="match status" value="1"/>
</dbReference>
<dbReference type="InterPro" id="IPR058680">
    <property type="entry name" value="NBD_SMAX1-like"/>
</dbReference>
<organism evidence="5 6">
    <name type="scientific">Crotalaria pallida</name>
    <name type="common">Smooth rattlebox</name>
    <name type="synonym">Crotalaria striata</name>
    <dbReference type="NCBI Taxonomy" id="3830"/>
    <lineage>
        <taxon>Eukaryota</taxon>
        <taxon>Viridiplantae</taxon>
        <taxon>Streptophyta</taxon>
        <taxon>Embryophyta</taxon>
        <taxon>Tracheophyta</taxon>
        <taxon>Spermatophyta</taxon>
        <taxon>Magnoliopsida</taxon>
        <taxon>eudicotyledons</taxon>
        <taxon>Gunneridae</taxon>
        <taxon>Pentapetalae</taxon>
        <taxon>rosids</taxon>
        <taxon>fabids</taxon>
        <taxon>Fabales</taxon>
        <taxon>Fabaceae</taxon>
        <taxon>Papilionoideae</taxon>
        <taxon>50 kb inversion clade</taxon>
        <taxon>genistoids sensu lato</taxon>
        <taxon>core genistoids</taxon>
        <taxon>Crotalarieae</taxon>
        <taxon>Crotalaria</taxon>
    </lineage>
</organism>
<comment type="similarity">
    <text evidence="1">Belongs to the ClpA/ClpB family.</text>
</comment>
<evidence type="ECO:0000256" key="1">
    <source>
        <dbReference type="ARBA" id="ARBA00008675"/>
    </source>
</evidence>
<evidence type="ECO:0000313" key="5">
    <source>
        <dbReference type="EMBL" id="KAK7244836.1"/>
    </source>
</evidence>
<gene>
    <name evidence="5" type="ORF">RIF29_39663</name>
</gene>
<dbReference type="Pfam" id="PF23569">
    <property type="entry name" value="NBD_SMAX1"/>
    <property type="match status" value="1"/>
</dbReference>
<dbReference type="InterPro" id="IPR051650">
    <property type="entry name" value="SL_signaling_regulator"/>
</dbReference>
<dbReference type="Proteomes" id="UP001372338">
    <property type="component" value="Unassembled WGS sequence"/>
</dbReference>
<evidence type="ECO:0000256" key="2">
    <source>
        <dbReference type="ARBA" id="ARBA00022737"/>
    </source>
</evidence>
<dbReference type="InterPro" id="IPR027417">
    <property type="entry name" value="P-loop_NTPase"/>
</dbReference>
<protein>
    <recommendedName>
        <fullName evidence="4">Clp R domain-containing protein</fullName>
    </recommendedName>
</protein>
<dbReference type="Gene3D" id="1.10.1780.10">
    <property type="entry name" value="Clp, N-terminal domain"/>
    <property type="match status" value="1"/>
</dbReference>
<evidence type="ECO:0000256" key="3">
    <source>
        <dbReference type="PROSITE-ProRule" id="PRU01251"/>
    </source>
</evidence>
<dbReference type="EMBL" id="JAYWIO010000008">
    <property type="protein sequence ID" value="KAK7244836.1"/>
    <property type="molecule type" value="Genomic_DNA"/>
</dbReference>
<dbReference type="AlphaFoldDB" id="A0AAN9E2F8"/>
<dbReference type="PANTHER" id="PTHR43572:SF31">
    <property type="entry name" value="PROTEIN SMAX1-LIKE 3"/>
    <property type="match status" value="1"/>
</dbReference>
<comment type="caution">
    <text evidence="5">The sequence shown here is derived from an EMBL/GenBank/DDBJ whole genome shotgun (WGS) entry which is preliminary data.</text>
</comment>
<dbReference type="InterPro" id="IPR036628">
    <property type="entry name" value="Clp_N_dom_sf"/>
</dbReference>
<dbReference type="Gene3D" id="3.40.50.300">
    <property type="entry name" value="P-loop containing nucleotide triphosphate hydrolases"/>
    <property type="match status" value="2"/>
</dbReference>
<keyword evidence="2 3" id="KW-0677">Repeat</keyword>
<dbReference type="PANTHER" id="PTHR43572">
    <property type="entry name" value="CHAPERONE PROTEIN CLPD, CHLOROPLASTIC"/>
    <property type="match status" value="1"/>
</dbReference>
<dbReference type="PROSITE" id="PS51903">
    <property type="entry name" value="CLP_R"/>
    <property type="match status" value="1"/>
</dbReference>
<name>A0AAN9E2F8_CROPI</name>
<dbReference type="InterPro" id="IPR004176">
    <property type="entry name" value="Clp_R_N"/>
</dbReference>
<reference evidence="5 6" key="1">
    <citation type="submission" date="2024-01" db="EMBL/GenBank/DDBJ databases">
        <title>The genomes of 5 underutilized Papilionoideae crops provide insights into root nodulation and disease resistanc.</title>
        <authorList>
            <person name="Yuan L."/>
        </authorList>
    </citation>
    <scope>NUCLEOTIDE SEQUENCE [LARGE SCALE GENOMIC DNA]</scope>
    <source>
        <strain evidence="5">ZHUSHIDOU_FW_LH</strain>
        <tissue evidence="5">Leaf</tissue>
    </source>
</reference>
<dbReference type="Pfam" id="PF02861">
    <property type="entry name" value="Clp_N"/>
    <property type="match status" value="1"/>
</dbReference>